<evidence type="ECO:0000256" key="5">
    <source>
        <dbReference type="ARBA" id="ARBA00022801"/>
    </source>
</evidence>
<gene>
    <name evidence="12" type="ORF">POM88_048269</name>
</gene>
<dbReference type="GO" id="GO:0042545">
    <property type="term" value="P:cell wall modification"/>
    <property type="evidence" value="ECO:0007669"/>
    <property type="project" value="UniProtKB-UniRule"/>
</dbReference>
<dbReference type="GO" id="GO:0045490">
    <property type="term" value="P:pectin catabolic process"/>
    <property type="evidence" value="ECO:0007669"/>
    <property type="project" value="UniProtKB-UniRule"/>
</dbReference>
<evidence type="ECO:0000259" key="11">
    <source>
        <dbReference type="SMART" id="SM00856"/>
    </source>
</evidence>
<sequence length="526" mass="57431">MVSKNRVSVVFLVTFLCFLSCPLGSFGSSNDDQFTYLKIPAAEFVSSVKSTLDIVQQVMSLVSGFGNAFGDVRVSNAISDCLELLDLSTDQLTDTLSVSQNPKIGKDNSTGHPGADMKTWLSAALVNQDTCSEGFDGTNGIAKALVSGSLNQLSSLIIQILGNVAINGGGNRLSGNPDRIPAWMKGRKLISGEEFPKWIKPNDRRLLLQVNGVDADAVVAADGSGNFTTVTEAVKAAPDHGQRFIIYVKKGVYNEYVEISKKKWNIMMIGDGIDVTVISGNRNFIDGWTTYRSATFAVKGQGFIARDITFQNTAGPEKHQAVAYRSDSDLSVLYRCAFRGYQDTLYAHSQRQFFRECQITGTVDFIFGDASAVFQNCQILARKGLPNQKNTITAQGRKEALEPTGFSIQFSNISVEPDVMVNSTYSYLGRPWKLYSRTVVMQSYISSAIRPEGWLEWNEAFALDTLYYAEYLNSGPGAGVGNRVKWPGFHALNSSDQVNSFTVANFLLGNSWLPSTGVKYTAGLGV</sequence>
<keyword evidence="6 10" id="KW-0063">Aspartyl esterase</keyword>
<dbReference type="InterPro" id="IPR006501">
    <property type="entry name" value="Pectinesterase_inhib_dom"/>
</dbReference>
<proteinExistence type="inferred from homology"/>
<evidence type="ECO:0000256" key="1">
    <source>
        <dbReference type="ARBA" id="ARBA00005184"/>
    </source>
</evidence>
<dbReference type="InterPro" id="IPR012334">
    <property type="entry name" value="Pectin_lyas_fold"/>
</dbReference>
<evidence type="ECO:0000256" key="2">
    <source>
        <dbReference type="ARBA" id="ARBA00006027"/>
    </source>
</evidence>
<evidence type="ECO:0000313" key="12">
    <source>
        <dbReference type="EMBL" id="KAK1355013.1"/>
    </source>
</evidence>
<evidence type="ECO:0000256" key="8">
    <source>
        <dbReference type="ARBA" id="ARBA00047928"/>
    </source>
</evidence>
<comment type="caution">
    <text evidence="12">The sequence shown here is derived from an EMBL/GenBank/DDBJ whole genome shotgun (WGS) entry which is preliminary data.</text>
</comment>
<dbReference type="FunFam" id="2.160.20.10:FF:000001">
    <property type="entry name" value="Pectinesterase"/>
    <property type="match status" value="1"/>
</dbReference>
<accession>A0AAD8GUZ2</accession>
<organism evidence="12 13">
    <name type="scientific">Heracleum sosnowskyi</name>
    <dbReference type="NCBI Taxonomy" id="360622"/>
    <lineage>
        <taxon>Eukaryota</taxon>
        <taxon>Viridiplantae</taxon>
        <taxon>Streptophyta</taxon>
        <taxon>Embryophyta</taxon>
        <taxon>Tracheophyta</taxon>
        <taxon>Spermatophyta</taxon>
        <taxon>Magnoliopsida</taxon>
        <taxon>eudicotyledons</taxon>
        <taxon>Gunneridae</taxon>
        <taxon>Pentapetalae</taxon>
        <taxon>asterids</taxon>
        <taxon>campanulids</taxon>
        <taxon>Apiales</taxon>
        <taxon>Apiaceae</taxon>
        <taxon>Apioideae</taxon>
        <taxon>apioid superclade</taxon>
        <taxon>Tordylieae</taxon>
        <taxon>Tordyliinae</taxon>
        <taxon>Heracleum</taxon>
    </lineage>
</organism>
<dbReference type="InterPro" id="IPR011050">
    <property type="entry name" value="Pectin_lyase_fold/virulence"/>
</dbReference>
<comment type="similarity">
    <text evidence="2">In the N-terminal section; belongs to the PMEI family.</text>
</comment>
<dbReference type="InterPro" id="IPR033131">
    <property type="entry name" value="Pectinesterase_Asp_AS"/>
</dbReference>
<keyword evidence="13" id="KW-1185">Reference proteome</keyword>
<evidence type="ECO:0000256" key="10">
    <source>
        <dbReference type="RuleBase" id="RU000589"/>
    </source>
</evidence>
<dbReference type="PROSITE" id="PS00503">
    <property type="entry name" value="PECTINESTERASE_2"/>
    <property type="match status" value="1"/>
</dbReference>
<dbReference type="NCBIfam" id="TIGR01614">
    <property type="entry name" value="PME_inhib"/>
    <property type="match status" value="1"/>
</dbReference>
<feature type="domain" description="Pectinesterase inhibitor" evidence="11">
    <location>
        <begin position="40"/>
        <end position="160"/>
    </location>
</feature>
<name>A0AAD8GUZ2_9APIA</name>
<evidence type="ECO:0000256" key="6">
    <source>
        <dbReference type="ARBA" id="ARBA00023085"/>
    </source>
</evidence>
<evidence type="ECO:0000256" key="7">
    <source>
        <dbReference type="ARBA" id="ARBA00023316"/>
    </source>
</evidence>
<comment type="catalytic activity">
    <reaction evidence="8 10">
        <text>[(1-&gt;4)-alpha-D-galacturonosyl methyl ester](n) + n H2O = [(1-&gt;4)-alpha-D-galacturonosyl](n) + n methanol + n H(+)</text>
        <dbReference type="Rhea" id="RHEA:22380"/>
        <dbReference type="Rhea" id="RHEA-COMP:14570"/>
        <dbReference type="Rhea" id="RHEA-COMP:14573"/>
        <dbReference type="ChEBI" id="CHEBI:15377"/>
        <dbReference type="ChEBI" id="CHEBI:15378"/>
        <dbReference type="ChEBI" id="CHEBI:17790"/>
        <dbReference type="ChEBI" id="CHEBI:140522"/>
        <dbReference type="ChEBI" id="CHEBI:140523"/>
        <dbReference type="EC" id="3.1.1.11"/>
    </reaction>
</comment>
<dbReference type="Pfam" id="PF04043">
    <property type="entry name" value="PMEI"/>
    <property type="match status" value="1"/>
</dbReference>
<dbReference type="SMART" id="SM00856">
    <property type="entry name" value="PMEI"/>
    <property type="match status" value="1"/>
</dbReference>
<keyword evidence="7" id="KW-0961">Cell wall biogenesis/degradation</keyword>
<reference evidence="12" key="1">
    <citation type="submission" date="2023-02" db="EMBL/GenBank/DDBJ databases">
        <title>Genome of toxic invasive species Heracleum sosnowskyi carries increased number of genes despite the absence of recent whole-genome duplications.</title>
        <authorList>
            <person name="Schelkunov M."/>
            <person name="Shtratnikova V."/>
            <person name="Makarenko M."/>
            <person name="Klepikova A."/>
            <person name="Omelchenko D."/>
            <person name="Novikova G."/>
            <person name="Obukhova E."/>
            <person name="Bogdanov V."/>
            <person name="Penin A."/>
            <person name="Logacheva M."/>
        </authorList>
    </citation>
    <scope>NUCLEOTIDE SEQUENCE</scope>
    <source>
        <strain evidence="12">Hsosn_3</strain>
        <tissue evidence="12">Leaf</tissue>
    </source>
</reference>
<dbReference type="SUPFAM" id="SSF51126">
    <property type="entry name" value="Pectin lyase-like"/>
    <property type="match status" value="1"/>
</dbReference>
<dbReference type="GO" id="GO:0030599">
    <property type="term" value="F:pectinesterase activity"/>
    <property type="evidence" value="ECO:0007669"/>
    <property type="project" value="UniProtKB-UniRule"/>
</dbReference>
<comment type="similarity">
    <text evidence="3">In the C-terminal section; belongs to the pectinesterase family.</text>
</comment>
<dbReference type="Gene3D" id="1.20.140.40">
    <property type="entry name" value="Invertase/pectin methylesterase inhibitor family protein"/>
    <property type="match status" value="1"/>
</dbReference>
<feature type="signal peptide" evidence="10">
    <location>
        <begin position="1"/>
        <end position="27"/>
    </location>
</feature>
<dbReference type="Pfam" id="PF01095">
    <property type="entry name" value="Pectinesterase"/>
    <property type="match status" value="1"/>
</dbReference>
<reference evidence="12" key="2">
    <citation type="submission" date="2023-05" db="EMBL/GenBank/DDBJ databases">
        <authorList>
            <person name="Schelkunov M.I."/>
        </authorList>
    </citation>
    <scope>NUCLEOTIDE SEQUENCE</scope>
    <source>
        <strain evidence="12">Hsosn_3</strain>
        <tissue evidence="12">Leaf</tissue>
    </source>
</reference>
<dbReference type="Proteomes" id="UP001237642">
    <property type="component" value="Unassembled WGS sequence"/>
</dbReference>
<evidence type="ECO:0000256" key="9">
    <source>
        <dbReference type="PROSITE-ProRule" id="PRU10040"/>
    </source>
</evidence>
<keyword evidence="10" id="KW-0732">Signal</keyword>
<keyword evidence="5 10" id="KW-0378">Hydrolase</keyword>
<dbReference type="InterPro" id="IPR035513">
    <property type="entry name" value="Invertase/methylesterase_inhib"/>
</dbReference>
<evidence type="ECO:0000313" key="13">
    <source>
        <dbReference type="Proteomes" id="UP001237642"/>
    </source>
</evidence>
<comment type="pathway">
    <text evidence="1 10">Glycan metabolism; pectin degradation; 2-dehydro-3-deoxy-D-gluconate from pectin: step 1/5.</text>
</comment>
<dbReference type="AlphaFoldDB" id="A0AAD8GUZ2"/>
<dbReference type="SUPFAM" id="SSF101148">
    <property type="entry name" value="Plant invertase/pectin methylesterase inhibitor"/>
    <property type="match status" value="1"/>
</dbReference>
<feature type="active site" evidence="9">
    <location>
        <position position="364"/>
    </location>
</feature>
<dbReference type="Gene3D" id="2.160.20.10">
    <property type="entry name" value="Single-stranded right-handed beta-helix, Pectin lyase-like"/>
    <property type="match status" value="1"/>
</dbReference>
<dbReference type="PANTHER" id="PTHR31707">
    <property type="entry name" value="PECTINESTERASE"/>
    <property type="match status" value="1"/>
</dbReference>
<dbReference type="GO" id="GO:0004857">
    <property type="term" value="F:enzyme inhibitor activity"/>
    <property type="evidence" value="ECO:0007669"/>
    <property type="project" value="InterPro"/>
</dbReference>
<feature type="chain" id="PRO_5041773002" description="Pectinesterase" evidence="10">
    <location>
        <begin position="28"/>
        <end position="526"/>
    </location>
</feature>
<evidence type="ECO:0000256" key="3">
    <source>
        <dbReference type="ARBA" id="ARBA00007786"/>
    </source>
</evidence>
<dbReference type="CDD" id="cd15799">
    <property type="entry name" value="PMEI-like_4"/>
    <property type="match status" value="1"/>
</dbReference>
<dbReference type="EMBL" id="JAUIZM010000011">
    <property type="protein sequence ID" value="KAK1355013.1"/>
    <property type="molecule type" value="Genomic_DNA"/>
</dbReference>
<evidence type="ECO:0000256" key="4">
    <source>
        <dbReference type="ARBA" id="ARBA00013229"/>
    </source>
</evidence>
<protein>
    <recommendedName>
        <fullName evidence="4 10">Pectinesterase</fullName>
        <ecNumber evidence="4 10">3.1.1.11</ecNumber>
    </recommendedName>
</protein>
<dbReference type="EC" id="3.1.1.11" evidence="4 10"/>
<dbReference type="InterPro" id="IPR000070">
    <property type="entry name" value="Pectinesterase_cat"/>
</dbReference>